<dbReference type="SMART" id="SM01116">
    <property type="entry name" value="Cyanate_lyase"/>
    <property type="match status" value="1"/>
</dbReference>
<gene>
    <name evidence="3" type="primary">cynS</name>
    <name evidence="5" type="ORF">SAMN05444004_11782</name>
</gene>
<dbReference type="Proteomes" id="UP000198914">
    <property type="component" value="Unassembled WGS sequence"/>
</dbReference>
<organism evidence="5 6">
    <name type="scientific">Jannaschia faecimaris</name>
    <dbReference type="NCBI Taxonomy" id="1244108"/>
    <lineage>
        <taxon>Bacteria</taxon>
        <taxon>Pseudomonadati</taxon>
        <taxon>Pseudomonadota</taxon>
        <taxon>Alphaproteobacteria</taxon>
        <taxon>Rhodobacterales</taxon>
        <taxon>Roseobacteraceae</taxon>
        <taxon>Jannaschia</taxon>
    </lineage>
</organism>
<dbReference type="PRINTS" id="PR01693">
    <property type="entry name" value="CYANASE"/>
</dbReference>
<dbReference type="OrthoDB" id="9785870at2"/>
<dbReference type="InterPro" id="IPR048564">
    <property type="entry name" value="CYNS_N"/>
</dbReference>
<feature type="active site" evidence="3">
    <location>
        <position position="123"/>
    </location>
</feature>
<comment type="catalytic activity">
    <reaction evidence="3">
        <text>cyanate + hydrogencarbonate + 3 H(+) = NH4(+) + 2 CO2</text>
        <dbReference type="Rhea" id="RHEA:11120"/>
        <dbReference type="ChEBI" id="CHEBI:15378"/>
        <dbReference type="ChEBI" id="CHEBI:16526"/>
        <dbReference type="ChEBI" id="CHEBI:17544"/>
        <dbReference type="ChEBI" id="CHEBI:28938"/>
        <dbReference type="ChEBI" id="CHEBI:29195"/>
        <dbReference type="EC" id="4.2.1.104"/>
    </reaction>
</comment>
<sequence length="156" mass="17151">MKDTYEITPMMTKEDATALILIAKKKKGMTWEGIAAAIDMSPVWTHSACMGMNAFPADKAATLVKTLDLPAEAEGVLTESPTKIWTQAVPTDPCIYRFYEIVGVYGPTLKALIQEEFGDGIMSAIDFDMSVTRVSNPKGDRVKVEMSGKYLGYNAW</sequence>
<accession>A0A1H3TJK1</accession>
<dbReference type="HAMAP" id="MF_00535">
    <property type="entry name" value="Cyanate_hydrat"/>
    <property type="match status" value="1"/>
</dbReference>
<dbReference type="Pfam" id="PF21291">
    <property type="entry name" value="CYNS_N"/>
    <property type="match status" value="1"/>
</dbReference>
<dbReference type="GO" id="GO:0003677">
    <property type="term" value="F:DNA binding"/>
    <property type="evidence" value="ECO:0007669"/>
    <property type="project" value="InterPro"/>
</dbReference>
<dbReference type="PIRSF" id="PIRSF001263">
    <property type="entry name" value="Cyanate_hydratas"/>
    <property type="match status" value="1"/>
</dbReference>
<dbReference type="AlphaFoldDB" id="A0A1H3TJK1"/>
<dbReference type="PANTHER" id="PTHR34186">
    <property type="entry name" value="CYANATE HYDRATASE"/>
    <property type="match status" value="1"/>
</dbReference>
<feature type="active site" evidence="3">
    <location>
        <position position="100"/>
    </location>
</feature>
<dbReference type="Gene3D" id="1.10.260.40">
    <property type="entry name" value="lambda repressor-like DNA-binding domains"/>
    <property type="match status" value="1"/>
</dbReference>
<reference evidence="6" key="1">
    <citation type="submission" date="2016-10" db="EMBL/GenBank/DDBJ databases">
        <authorList>
            <person name="Varghese N."/>
            <person name="Submissions S."/>
        </authorList>
    </citation>
    <scope>NUCLEOTIDE SEQUENCE [LARGE SCALE GENOMIC DNA]</scope>
    <source>
        <strain evidence="6">DSM 100420</strain>
    </source>
</reference>
<comment type="function">
    <text evidence="1 3">Catalyzes the reaction of cyanate with bicarbonate to produce ammonia and carbon dioxide.</text>
</comment>
<keyword evidence="6" id="KW-1185">Reference proteome</keyword>
<proteinExistence type="inferred from homology"/>
<keyword evidence="2 3" id="KW-0456">Lyase</keyword>
<dbReference type="InterPro" id="IPR010982">
    <property type="entry name" value="Lambda_DNA-bd_dom_sf"/>
</dbReference>
<evidence type="ECO:0000259" key="4">
    <source>
        <dbReference type="SMART" id="SM01116"/>
    </source>
</evidence>
<dbReference type="NCBIfam" id="NF002773">
    <property type="entry name" value="PRK02866.1"/>
    <property type="match status" value="1"/>
</dbReference>
<evidence type="ECO:0000256" key="1">
    <source>
        <dbReference type="ARBA" id="ARBA00003561"/>
    </source>
</evidence>
<dbReference type="InterPro" id="IPR036581">
    <property type="entry name" value="Cyanate_lyase_C_sf"/>
</dbReference>
<dbReference type="STRING" id="1244108.SAMN05444004_11782"/>
<name>A0A1H3TJK1_9RHOB</name>
<evidence type="ECO:0000313" key="5">
    <source>
        <dbReference type="EMBL" id="SDZ50290.1"/>
    </source>
</evidence>
<evidence type="ECO:0000313" key="6">
    <source>
        <dbReference type="Proteomes" id="UP000198914"/>
    </source>
</evidence>
<dbReference type="PANTHER" id="PTHR34186:SF2">
    <property type="entry name" value="CYANATE HYDRATASE"/>
    <property type="match status" value="1"/>
</dbReference>
<evidence type="ECO:0000256" key="2">
    <source>
        <dbReference type="ARBA" id="ARBA00023239"/>
    </source>
</evidence>
<protein>
    <recommendedName>
        <fullName evidence="3">Cyanate hydratase</fullName>
        <shortName evidence="3">Cyanase</shortName>
        <ecNumber evidence="3">4.2.1.104</ecNumber>
    </recommendedName>
    <alternativeName>
        <fullName evidence="3">Cyanate hydrolase</fullName>
    </alternativeName>
    <alternativeName>
        <fullName evidence="3">Cyanate lyase</fullName>
    </alternativeName>
</protein>
<dbReference type="EC" id="4.2.1.104" evidence="3"/>
<feature type="active site" evidence="3">
    <location>
        <position position="97"/>
    </location>
</feature>
<dbReference type="CDD" id="cd00559">
    <property type="entry name" value="Cyanase_C"/>
    <property type="match status" value="1"/>
</dbReference>
<dbReference type="InterPro" id="IPR008076">
    <property type="entry name" value="Cyanase"/>
</dbReference>
<dbReference type="InterPro" id="IPR003712">
    <property type="entry name" value="Cyanate_lyase_C"/>
</dbReference>
<comment type="similarity">
    <text evidence="3">Belongs to the cyanase family.</text>
</comment>
<dbReference type="Gene3D" id="3.30.1160.10">
    <property type="entry name" value="Cyanate lyase, C-terminal domain"/>
    <property type="match status" value="1"/>
</dbReference>
<dbReference type="SUPFAM" id="SSF47413">
    <property type="entry name" value="lambda repressor-like DNA-binding domains"/>
    <property type="match status" value="1"/>
</dbReference>
<dbReference type="SUPFAM" id="SSF55234">
    <property type="entry name" value="Cyanase C-terminal domain"/>
    <property type="match status" value="1"/>
</dbReference>
<evidence type="ECO:0000256" key="3">
    <source>
        <dbReference type="HAMAP-Rule" id="MF_00535"/>
    </source>
</evidence>
<dbReference type="GO" id="GO:0008824">
    <property type="term" value="F:cyanate hydratase activity"/>
    <property type="evidence" value="ECO:0007669"/>
    <property type="project" value="UniProtKB-UniRule"/>
</dbReference>
<dbReference type="Pfam" id="PF02560">
    <property type="entry name" value="Cyanate_lyase"/>
    <property type="match status" value="1"/>
</dbReference>
<dbReference type="RefSeq" id="WP_092647418.1">
    <property type="nucleotide sequence ID" value="NZ_FNPX01000017.1"/>
</dbReference>
<dbReference type="EMBL" id="FNPX01000017">
    <property type="protein sequence ID" value="SDZ50290.1"/>
    <property type="molecule type" value="Genomic_DNA"/>
</dbReference>
<feature type="domain" description="Cyanate lyase C-terminal" evidence="4">
    <location>
        <begin position="84"/>
        <end position="156"/>
    </location>
</feature>
<dbReference type="NCBIfam" id="TIGR00673">
    <property type="entry name" value="cynS"/>
    <property type="match status" value="1"/>
</dbReference>